<evidence type="ECO:0000313" key="2">
    <source>
        <dbReference type="EnsemblFungi" id="FOXG_14433P0"/>
    </source>
</evidence>
<organism evidence="2 3">
    <name type="scientific">Fusarium oxysporum (strain Fo5176)</name>
    <name type="common">Fusarium vascular wilt</name>
    <dbReference type="NCBI Taxonomy" id="660025"/>
    <lineage>
        <taxon>Eukaryota</taxon>
        <taxon>Fungi</taxon>
        <taxon>Dikarya</taxon>
        <taxon>Ascomycota</taxon>
        <taxon>Pezizomycotina</taxon>
        <taxon>Sordariomycetes</taxon>
        <taxon>Hypocreomycetidae</taxon>
        <taxon>Hypocreales</taxon>
        <taxon>Nectriaceae</taxon>
        <taxon>Fusarium</taxon>
        <taxon>Fusarium oxysporum species complex</taxon>
    </lineage>
</organism>
<accession>A0A0D2YDP9</accession>
<dbReference type="AlphaFoldDB" id="A0A0D2YDP9"/>
<reference evidence="3" key="1">
    <citation type="journal article" date="2012" name="Mol. Plant Microbe Interact.">
        <title>A highly conserved effector in Fusarium oxysporum is required for full virulence on Arabidopsis.</title>
        <authorList>
            <person name="Thatcher L.F."/>
            <person name="Gardiner D.M."/>
            <person name="Kazan K."/>
            <person name="Manners J."/>
        </authorList>
    </citation>
    <scope>NUCLEOTIDE SEQUENCE [LARGE SCALE GENOMIC DNA]</scope>
    <source>
        <strain evidence="3">Fo5176</strain>
    </source>
</reference>
<reference evidence="2" key="2">
    <citation type="submission" date="2025-08" db="UniProtKB">
        <authorList>
            <consortium name="EnsemblFungi"/>
        </authorList>
    </citation>
    <scope>IDENTIFICATION</scope>
    <source>
        <strain evidence="2">4287 / CBS 123668 / FGSC 9935 / NRRL 34936</strain>
    </source>
</reference>
<evidence type="ECO:0000256" key="1">
    <source>
        <dbReference type="SAM" id="MobiDB-lite"/>
    </source>
</evidence>
<dbReference type="Proteomes" id="UP000002489">
    <property type="component" value="Unassembled WGS sequence"/>
</dbReference>
<protein>
    <submittedName>
        <fullName evidence="2">Uncharacterized protein</fullName>
    </submittedName>
</protein>
<feature type="compositionally biased region" description="Basic residues" evidence="1">
    <location>
        <begin position="1"/>
        <end position="14"/>
    </location>
</feature>
<dbReference type="EnsemblFungi" id="FOXG_14433T0">
    <property type="protein sequence ID" value="FOXG_14433P0"/>
    <property type="gene ID" value="FOXG_14433"/>
</dbReference>
<feature type="region of interest" description="Disordered" evidence="1">
    <location>
        <begin position="1"/>
        <end position="34"/>
    </location>
</feature>
<gene>
    <name evidence="2" type="primary">28955590</name>
</gene>
<dbReference type="VEuPathDB" id="FungiDB:FOXG_14433"/>
<proteinExistence type="predicted"/>
<name>A0A0D2YDP9_FUSOF</name>
<sequence>MARGRRGTRTKRAQTAKGGARSEKRDRLAGPVPRQWRSGNVRFMSSIQPLSMLKAQSSDMTDDPDRPGSTSTNISAELYANYSGLASSGAVPRLYGENSWFMGCRLHSGLDEIPISLI</sequence>
<feature type="region of interest" description="Disordered" evidence="1">
    <location>
        <begin position="52"/>
        <end position="72"/>
    </location>
</feature>
<evidence type="ECO:0000313" key="3">
    <source>
        <dbReference type="Proteomes" id="UP000002489"/>
    </source>
</evidence>